<dbReference type="EMBL" id="JASBNA010000002">
    <property type="protein sequence ID" value="KAK7695170.1"/>
    <property type="molecule type" value="Genomic_DNA"/>
</dbReference>
<reference evidence="2 3" key="1">
    <citation type="submission" date="2022-09" db="EMBL/GenBank/DDBJ databases">
        <authorList>
            <person name="Palmer J.M."/>
        </authorList>
    </citation>
    <scope>NUCLEOTIDE SEQUENCE [LARGE SCALE GENOMIC DNA]</scope>
    <source>
        <strain evidence="2 3">DSM 7382</strain>
    </source>
</reference>
<keyword evidence="3" id="KW-1185">Reference proteome</keyword>
<comment type="caution">
    <text evidence="2">The sequence shown here is derived from an EMBL/GenBank/DDBJ whole genome shotgun (WGS) entry which is preliminary data.</text>
</comment>
<gene>
    <name evidence="2" type="ORF">QCA50_002360</name>
</gene>
<feature type="compositionally biased region" description="Acidic residues" evidence="1">
    <location>
        <begin position="1"/>
        <end position="18"/>
    </location>
</feature>
<feature type="region of interest" description="Disordered" evidence="1">
    <location>
        <begin position="1"/>
        <end position="96"/>
    </location>
</feature>
<evidence type="ECO:0000256" key="1">
    <source>
        <dbReference type="SAM" id="MobiDB-lite"/>
    </source>
</evidence>
<sequence length="96" mass="10806">MFDEIAQDEEDAEDYDMEALEHRTAAMHDDDDASTLVGIRGPGSMMAEEVVFEIGDEDGHDGSDDEDPSSAKRRRGKDMEHDDGDDDEREGLMRDR</sequence>
<evidence type="ECO:0000313" key="2">
    <source>
        <dbReference type="EMBL" id="KAK7695170.1"/>
    </source>
</evidence>
<proteinExistence type="predicted"/>
<feature type="compositionally biased region" description="Basic and acidic residues" evidence="1">
    <location>
        <begin position="19"/>
        <end position="28"/>
    </location>
</feature>
<dbReference type="AlphaFoldDB" id="A0AAW0GYT8"/>
<dbReference type="Proteomes" id="UP001385951">
    <property type="component" value="Unassembled WGS sequence"/>
</dbReference>
<name>A0AAW0GYT8_9APHY</name>
<accession>A0AAW0GYT8</accession>
<evidence type="ECO:0000313" key="3">
    <source>
        <dbReference type="Proteomes" id="UP001385951"/>
    </source>
</evidence>
<organism evidence="2 3">
    <name type="scientific">Cerrena zonata</name>
    <dbReference type="NCBI Taxonomy" id="2478898"/>
    <lineage>
        <taxon>Eukaryota</taxon>
        <taxon>Fungi</taxon>
        <taxon>Dikarya</taxon>
        <taxon>Basidiomycota</taxon>
        <taxon>Agaricomycotina</taxon>
        <taxon>Agaricomycetes</taxon>
        <taxon>Polyporales</taxon>
        <taxon>Cerrenaceae</taxon>
        <taxon>Cerrena</taxon>
    </lineage>
</organism>
<protein>
    <submittedName>
        <fullName evidence="2">Uncharacterized protein</fullName>
    </submittedName>
</protein>
<feature type="compositionally biased region" description="Acidic residues" evidence="1">
    <location>
        <begin position="50"/>
        <end position="68"/>
    </location>
</feature>